<protein>
    <submittedName>
        <fullName evidence="2">Histidine phosphatase family protein</fullName>
    </submittedName>
</protein>
<dbReference type="EMBL" id="JBFNQN010000008">
    <property type="protein sequence ID" value="MEW9265752.1"/>
    <property type="molecule type" value="Genomic_DNA"/>
</dbReference>
<sequence length="242" mass="25624">MPTLLLVRHGRSTANTAAVLAGWTPGVHLDDTGRAQAEALARRLAPVPVADVVVSPLERCQETAEALRAVDGPTGARPPVRTEDRLGECKYGDWTGKALKDLAKEPLWRTVQSHPSAAVFPGEGGEGLATMQHRALEAVREHDARVAAEHGDDAVWVAVSHGDVIKAVLADALGMHLDLFQRLSVDPCSVSVVRYAPLRPFVLRMNDSGGDLAGFAPAKKKRRSTRRPASSDAVVGGSTGAA</sequence>
<dbReference type="InterPro" id="IPR029033">
    <property type="entry name" value="His_PPase_superfam"/>
</dbReference>
<reference evidence="2 3" key="1">
    <citation type="submission" date="2024-07" db="EMBL/GenBank/DDBJ databases">
        <authorList>
            <person name="Thanompreechachai J."/>
            <person name="Duangmal K."/>
        </authorList>
    </citation>
    <scope>NUCLEOTIDE SEQUENCE [LARGE SCALE GENOMIC DNA]</scope>
    <source>
        <strain evidence="2 3">KCTC 19886</strain>
    </source>
</reference>
<dbReference type="Gene3D" id="3.40.50.1240">
    <property type="entry name" value="Phosphoglycerate mutase-like"/>
    <property type="match status" value="1"/>
</dbReference>
<feature type="region of interest" description="Disordered" evidence="1">
    <location>
        <begin position="213"/>
        <end position="242"/>
    </location>
</feature>
<dbReference type="PANTHER" id="PTHR48100">
    <property type="entry name" value="BROAD-SPECIFICITY PHOSPHATASE YOR283W-RELATED"/>
    <property type="match status" value="1"/>
</dbReference>
<dbReference type="InterPro" id="IPR013078">
    <property type="entry name" value="His_Pase_superF_clade-1"/>
</dbReference>
<dbReference type="PANTHER" id="PTHR48100:SF2">
    <property type="entry name" value="CONSERVED PROTEIN"/>
    <property type="match status" value="1"/>
</dbReference>
<accession>A0ABV3P994</accession>
<dbReference type="SMART" id="SM00855">
    <property type="entry name" value="PGAM"/>
    <property type="match status" value="1"/>
</dbReference>
<dbReference type="SUPFAM" id="SSF53254">
    <property type="entry name" value="Phosphoglycerate mutase-like"/>
    <property type="match status" value="1"/>
</dbReference>
<evidence type="ECO:0000256" key="1">
    <source>
        <dbReference type="SAM" id="MobiDB-lite"/>
    </source>
</evidence>
<dbReference type="Pfam" id="PF00300">
    <property type="entry name" value="His_Phos_1"/>
    <property type="match status" value="1"/>
</dbReference>
<organism evidence="2 3">
    <name type="scientific">Kineococcus endophyticus</name>
    <dbReference type="NCBI Taxonomy" id="1181883"/>
    <lineage>
        <taxon>Bacteria</taxon>
        <taxon>Bacillati</taxon>
        <taxon>Actinomycetota</taxon>
        <taxon>Actinomycetes</taxon>
        <taxon>Kineosporiales</taxon>
        <taxon>Kineosporiaceae</taxon>
        <taxon>Kineococcus</taxon>
    </lineage>
</organism>
<dbReference type="NCBIfam" id="TIGR03848">
    <property type="entry name" value="MSMEG_4193"/>
    <property type="match status" value="1"/>
</dbReference>
<evidence type="ECO:0000313" key="2">
    <source>
        <dbReference type="EMBL" id="MEW9265752.1"/>
    </source>
</evidence>
<dbReference type="RefSeq" id="WP_367638877.1">
    <property type="nucleotide sequence ID" value="NZ_JBFNQN010000008.1"/>
</dbReference>
<evidence type="ECO:0000313" key="3">
    <source>
        <dbReference type="Proteomes" id="UP001555826"/>
    </source>
</evidence>
<keyword evidence="3" id="KW-1185">Reference proteome</keyword>
<proteinExistence type="predicted"/>
<name>A0ABV3P994_9ACTN</name>
<dbReference type="InterPro" id="IPR022492">
    <property type="entry name" value="Phosphomutase_MSMEG4193_put"/>
</dbReference>
<dbReference type="Proteomes" id="UP001555826">
    <property type="component" value="Unassembled WGS sequence"/>
</dbReference>
<comment type="caution">
    <text evidence="2">The sequence shown here is derived from an EMBL/GenBank/DDBJ whole genome shotgun (WGS) entry which is preliminary data.</text>
</comment>
<dbReference type="CDD" id="cd07067">
    <property type="entry name" value="HP_PGM_like"/>
    <property type="match status" value="1"/>
</dbReference>
<gene>
    <name evidence="2" type="ORF">AB1207_13425</name>
</gene>
<dbReference type="InterPro" id="IPR050275">
    <property type="entry name" value="PGM_Phosphatase"/>
</dbReference>